<dbReference type="Proteomes" id="UP001501747">
    <property type="component" value="Unassembled WGS sequence"/>
</dbReference>
<feature type="domain" description="SnoaL-like" evidence="1">
    <location>
        <begin position="4"/>
        <end position="127"/>
    </location>
</feature>
<evidence type="ECO:0000259" key="1">
    <source>
        <dbReference type="Pfam" id="PF13474"/>
    </source>
</evidence>
<organism evidence="2 3">
    <name type="scientific">Allokutzneria multivorans</name>
    <dbReference type="NCBI Taxonomy" id="1142134"/>
    <lineage>
        <taxon>Bacteria</taxon>
        <taxon>Bacillati</taxon>
        <taxon>Actinomycetota</taxon>
        <taxon>Actinomycetes</taxon>
        <taxon>Pseudonocardiales</taxon>
        <taxon>Pseudonocardiaceae</taxon>
        <taxon>Allokutzneria</taxon>
    </lineage>
</organism>
<evidence type="ECO:0000313" key="2">
    <source>
        <dbReference type="EMBL" id="GAA4019612.1"/>
    </source>
</evidence>
<protein>
    <submittedName>
        <fullName evidence="2">SgcJ/EcaC family oxidoreductase</fullName>
    </submittedName>
</protein>
<name>A0ABP7T1L7_9PSEU</name>
<sequence length="143" mass="15696">MTVIEQIIADRAAAMRDKDPERVVAAYAPEVVRFDLAPPLGTTGAEVTDPDGIRAWFSKFAGPVGYEVTELVVTEGADVAFCHSLNRLAATPHGSPEGFEMWFRVTLGLRRVDGDWKITHEHASTPFYMDGSFRAATDLKPES</sequence>
<dbReference type="Pfam" id="PF13474">
    <property type="entry name" value="SnoaL_3"/>
    <property type="match status" value="1"/>
</dbReference>
<dbReference type="InterPro" id="IPR032710">
    <property type="entry name" value="NTF2-like_dom_sf"/>
</dbReference>
<evidence type="ECO:0000313" key="3">
    <source>
        <dbReference type="Proteomes" id="UP001501747"/>
    </source>
</evidence>
<dbReference type="Gene3D" id="3.10.450.50">
    <property type="match status" value="1"/>
</dbReference>
<gene>
    <name evidence="2" type="ORF">GCM10022247_49150</name>
</gene>
<proteinExistence type="predicted"/>
<dbReference type="InterPro" id="IPR037401">
    <property type="entry name" value="SnoaL-like"/>
</dbReference>
<accession>A0ABP7T1L7</accession>
<comment type="caution">
    <text evidence="2">The sequence shown here is derived from an EMBL/GenBank/DDBJ whole genome shotgun (WGS) entry which is preliminary data.</text>
</comment>
<dbReference type="SUPFAM" id="SSF54427">
    <property type="entry name" value="NTF2-like"/>
    <property type="match status" value="1"/>
</dbReference>
<dbReference type="EMBL" id="BAABAL010000018">
    <property type="protein sequence ID" value="GAA4019612.1"/>
    <property type="molecule type" value="Genomic_DNA"/>
</dbReference>
<reference evidence="3" key="1">
    <citation type="journal article" date="2019" name="Int. J. Syst. Evol. Microbiol.">
        <title>The Global Catalogue of Microorganisms (GCM) 10K type strain sequencing project: providing services to taxonomists for standard genome sequencing and annotation.</title>
        <authorList>
            <consortium name="The Broad Institute Genomics Platform"/>
            <consortium name="The Broad Institute Genome Sequencing Center for Infectious Disease"/>
            <person name="Wu L."/>
            <person name="Ma J."/>
        </authorList>
    </citation>
    <scope>NUCLEOTIDE SEQUENCE [LARGE SCALE GENOMIC DNA]</scope>
    <source>
        <strain evidence="3">JCM 17342</strain>
    </source>
</reference>
<keyword evidence="3" id="KW-1185">Reference proteome</keyword>
<dbReference type="RefSeq" id="WP_344878987.1">
    <property type="nucleotide sequence ID" value="NZ_BAABAL010000018.1"/>
</dbReference>